<keyword evidence="4 6" id="KW-0472">Membrane</keyword>
<evidence type="ECO:0000256" key="4">
    <source>
        <dbReference type="ARBA" id="ARBA00023136"/>
    </source>
</evidence>
<sequence>MFFYSKCLLNFTCYTFISMFIFVGSVAISHAQDERGGESQDLTWSVSLGGGVLTAPEFEGSDSNDLRFMPIVELRLDRFFLSTQNGLGVYVVNQEQWKLGAVAKYNRGREESASDLLNGLGDIDPSAELGIFASWNPDPFFVKATALHGTGDIRGFQVQTEVGHATMLNEKVRWTNSVGSTYASERRNETFFGITQEQSRKSGYDAYDADSGFKDIALKTSLGVSLTDDIGLRVFAGYNRLVGPAADSPLVEAGSKNQFTGGCGLVYSFNSGN</sequence>
<proteinExistence type="inferred from homology"/>
<dbReference type="RefSeq" id="WP_072697423.1">
    <property type="nucleotide sequence ID" value="NZ_FRDI01000008.1"/>
</dbReference>
<dbReference type="Pfam" id="PF06629">
    <property type="entry name" value="MipA"/>
    <property type="match status" value="1"/>
</dbReference>
<evidence type="ECO:0000256" key="5">
    <source>
        <dbReference type="ARBA" id="ARBA00023237"/>
    </source>
</evidence>
<comment type="subcellular location">
    <subcellularLocation>
        <location evidence="1">Cell outer membrane</location>
    </subcellularLocation>
</comment>
<keyword evidence="5" id="KW-0998">Cell outer membrane</keyword>
<name>A0A1M7T8T8_9BACT</name>
<feature type="transmembrane region" description="Helical" evidence="6">
    <location>
        <begin position="7"/>
        <end position="28"/>
    </location>
</feature>
<evidence type="ECO:0000256" key="3">
    <source>
        <dbReference type="ARBA" id="ARBA00022729"/>
    </source>
</evidence>
<evidence type="ECO:0000313" key="8">
    <source>
        <dbReference type="Proteomes" id="UP000186469"/>
    </source>
</evidence>
<keyword evidence="6" id="KW-1133">Transmembrane helix</keyword>
<evidence type="ECO:0000256" key="6">
    <source>
        <dbReference type="SAM" id="Phobius"/>
    </source>
</evidence>
<comment type="similarity">
    <text evidence="2">Belongs to the MipA/OmpV family.</text>
</comment>
<dbReference type="STRING" id="1121455.SAMN02745728_01735"/>
<dbReference type="InterPro" id="IPR010583">
    <property type="entry name" value="MipA"/>
</dbReference>
<dbReference type="Proteomes" id="UP000186469">
    <property type="component" value="Unassembled WGS sequence"/>
</dbReference>
<dbReference type="EMBL" id="FRDI01000008">
    <property type="protein sequence ID" value="SHN67113.1"/>
    <property type="molecule type" value="Genomic_DNA"/>
</dbReference>
<dbReference type="PANTHER" id="PTHR38776:SF1">
    <property type="entry name" value="MLTA-INTERACTING PROTEIN-RELATED"/>
    <property type="match status" value="1"/>
</dbReference>
<reference evidence="7 8" key="1">
    <citation type="submission" date="2016-12" db="EMBL/GenBank/DDBJ databases">
        <authorList>
            <person name="Song W.-J."/>
            <person name="Kurnit D.M."/>
        </authorList>
    </citation>
    <scope>NUCLEOTIDE SEQUENCE [LARGE SCALE GENOMIC DNA]</scope>
    <source>
        <strain evidence="7 8">DSM 11393</strain>
    </source>
</reference>
<organism evidence="7 8">
    <name type="scientific">Desulfovibrio litoralis DSM 11393</name>
    <dbReference type="NCBI Taxonomy" id="1121455"/>
    <lineage>
        <taxon>Bacteria</taxon>
        <taxon>Pseudomonadati</taxon>
        <taxon>Thermodesulfobacteriota</taxon>
        <taxon>Desulfovibrionia</taxon>
        <taxon>Desulfovibrionales</taxon>
        <taxon>Desulfovibrionaceae</taxon>
        <taxon>Desulfovibrio</taxon>
    </lineage>
</organism>
<accession>A0A1M7T8T8</accession>
<keyword evidence="3" id="KW-0732">Signal</keyword>
<dbReference type="PANTHER" id="PTHR38776">
    <property type="entry name" value="MLTA-INTERACTING PROTEIN-RELATED"/>
    <property type="match status" value="1"/>
</dbReference>
<keyword evidence="6" id="KW-0812">Transmembrane</keyword>
<keyword evidence="8" id="KW-1185">Reference proteome</keyword>
<gene>
    <name evidence="7" type="ORF">SAMN02745728_01735</name>
</gene>
<dbReference type="AlphaFoldDB" id="A0A1M7T8T8"/>
<protein>
    <submittedName>
        <fullName evidence="7">Outer membrane scaffolding protein for murein synthesis, MipA/OmpV family</fullName>
    </submittedName>
</protein>
<evidence type="ECO:0000256" key="1">
    <source>
        <dbReference type="ARBA" id="ARBA00004442"/>
    </source>
</evidence>
<dbReference type="GO" id="GO:0009279">
    <property type="term" value="C:cell outer membrane"/>
    <property type="evidence" value="ECO:0007669"/>
    <property type="project" value="UniProtKB-SubCell"/>
</dbReference>
<evidence type="ECO:0000256" key="2">
    <source>
        <dbReference type="ARBA" id="ARBA00005722"/>
    </source>
</evidence>
<evidence type="ECO:0000313" key="7">
    <source>
        <dbReference type="EMBL" id="SHN67113.1"/>
    </source>
</evidence>